<evidence type="ECO:0000313" key="1">
    <source>
        <dbReference type="EMBL" id="KAH9366181.1"/>
    </source>
</evidence>
<comment type="caution">
    <text evidence="1">The sequence shown here is derived from an EMBL/GenBank/DDBJ whole genome shotgun (WGS) entry which is preliminary data.</text>
</comment>
<dbReference type="EMBL" id="JABSTR010000004">
    <property type="protein sequence ID" value="KAH9366181.1"/>
    <property type="molecule type" value="Genomic_DNA"/>
</dbReference>
<dbReference type="Proteomes" id="UP000821853">
    <property type="component" value="Chromosome 2"/>
</dbReference>
<proteinExistence type="predicted"/>
<evidence type="ECO:0000313" key="2">
    <source>
        <dbReference type="Proteomes" id="UP000821853"/>
    </source>
</evidence>
<accession>A0A9J6FSP7</accession>
<gene>
    <name evidence="1" type="ORF">HPB48_004121</name>
</gene>
<reference evidence="1 2" key="1">
    <citation type="journal article" date="2020" name="Cell">
        <title>Large-Scale Comparative Analyses of Tick Genomes Elucidate Their Genetic Diversity and Vector Capacities.</title>
        <authorList>
            <consortium name="Tick Genome and Microbiome Consortium (TIGMIC)"/>
            <person name="Jia N."/>
            <person name="Wang J."/>
            <person name="Shi W."/>
            <person name="Du L."/>
            <person name="Sun Y."/>
            <person name="Zhan W."/>
            <person name="Jiang J.F."/>
            <person name="Wang Q."/>
            <person name="Zhang B."/>
            <person name="Ji P."/>
            <person name="Bell-Sakyi L."/>
            <person name="Cui X.M."/>
            <person name="Yuan T.T."/>
            <person name="Jiang B.G."/>
            <person name="Yang W.F."/>
            <person name="Lam T.T."/>
            <person name="Chang Q.C."/>
            <person name="Ding S.J."/>
            <person name="Wang X.J."/>
            <person name="Zhu J.G."/>
            <person name="Ruan X.D."/>
            <person name="Zhao L."/>
            <person name="Wei J.T."/>
            <person name="Ye R.Z."/>
            <person name="Que T.C."/>
            <person name="Du C.H."/>
            <person name="Zhou Y.H."/>
            <person name="Cheng J.X."/>
            <person name="Dai P.F."/>
            <person name="Guo W.B."/>
            <person name="Han X.H."/>
            <person name="Huang E.J."/>
            <person name="Li L.F."/>
            <person name="Wei W."/>
            <person name="Gao Y.C."/>
            <person name="Liu J.Z."/>
            <person name="Shao H.Z."/>
            <person name="Wang X."/>
            <person name="Wang C.C."/>
            <person name="Yang T.C."/>
            <person name="Huo Q.B."/>
            <person name="Li W."/>
            <person name="Chen H.Y."/>
            <person name="Chen S.E."/>
            <person name="Zhou L.G."/>
            <person name="Ni X.B."/>
            <person name="Tian J.H."/>
            <person name="Sheng Y."/>
            <person name="Liu T."/>
            <person name="Pan Y.S."/>
            <person name="Xia L.Y."/>
            <person name="Li J."/>
            <person name="Zhao F."/>
            <person name="Cao W.C."/>
        </authorList>
    </citation>
    <scope>NUCLEOTIDE SEQUENCE [LARGE SCALE GENOMIC DNA]</scope>
    <source>
        <strain evidence="1">HaeL-2018</strain>
    </source>
</reference>
<organism evidence="1 2">
    <name type="scientific">Haemaphysalis longicornis</name>
    <name type="common">Bush tick</name>
    <dbReference type="NCBI Taxonomy" id="44386"/>
    <lineage>
        <taxon>Eukaryota</taxon>
        <taxon>Metazoa</taxon>
        <taxon>Ecdysozoa</taxon>
        <taxon>Arthropoda</taxon>
        <taxon>Chelicerata</taxon>
        <taxon>Arachnida</taxon>
        <taxon>Acari</taxon>
        <taxon>Parasitiformes</taxon>
        <taxon>Ixodida</taxon>
        <taxon>Ixodoidea</taxon>
        <taxon>Ixodidae</taxon>
        <taxon>Haemaphysalinae</taxon>
        <taxon>Haemaphysalis</taxon>
    </lineage>
</organism>
<dbReference type="VEuPathDB" id="VectorBase:HLOH_053528"/>
<sequence>MLLNLEMKHETNIRVFMVVETEVVSWRAMMLSIVVNGFRSAGFCTPGIEAFEAAPDCASRVQQYEDGWEHLCFVD</sequence>
<dbReference type="AlphaFoldDB" id="A0A9J6FSP7"/>
<keyword evidence="2" id="KW-1185">Reference proteome</keyword>
<protein>
    <submittedName>
        <fullName evidence="1">Uncharacterized protein</fullName>
    </submittedName>
</protein>
<name>A0A9J6FSP7_HAELO</name>